<keyword evidence="2" id="KW-1185">Reference proteome</keyword>
<comment type="caution">
    <text evidence="1">The sequence shown here is derived from an EMBL/GenBank/DDBJ whole genome shotgun (WGS) entry which is preliminary data.</text>
</comment>
<protein>
    <submittedName>
        <fullName evidence="1">Uncharacterized protein</fullName>
    </submittedName>
</protein>
<dbReference type="EMBL" id="VSRR010005779">
    <property type="protein sequence ID" value="MPC43322.1"/>
    <property type="molecule type" value="Genomic_DNA"/>
</dbReference>
<accession>A0A5B7FA53</accession>
<proteinExistence type="predicted"/>
<reference evidence="1 2" key="1">
    <citation type="submission" date="2019-05" db="EMBL/GenBank/DDBJ databases">
        <title>Another draft genome of Portunus trituberculatus and its Hox gene families provides insights of decapod evolution.</title>
        <authorList>
            <person name="Jeong J.-H."/>
            <person name="Song I."/>
            <person name="Kim S."/>
            <person name="Choi T."/>
            <person name="Kim D."/>
            <person name="Ryu S."/>
            <person name="Kim W."/>
        </authorList>
    </citation>
    <scope>NUCLEOTIDE SEQUENCE [LARGE SCALE GENOMIC DNA]</scope>
    <source>
        <tissue evidence="1">Muscle</tissue>
    </source>
</reference>
<dbReference type="AlphaFoldDB" id="A0A5B7FA53"/>
<evidence type="ECO:0000313" key="2">
    <source>
        <dbReference type="Proteomes" id="UP000324222"/>
    </source>
</evidence>
<name>A0A5B7FA53_PORTR</name>
<evidence type="ECO:0000313" key="1">
    <source>
        <dbReference type="EMBL" id="MPC43322.1"/>
    </source>
</evidence>
<organism evidence="1 2">
    <name type="scientific">Portunus trituberculatus</name>
    <name type="common">Swimming crab</name>
    <name type="synonym">Neptunus trituberculatus</name>
    <dbReference type="NCBI Taxonomy" id="210409"/>
    <lineage>
        <taxon>Eukaryota</taxon>
        <taxon>Metazoa</taxon>
        <taxon>Ecdysozoa</taxon>
        <taxon>Arthropoda</taxon>
        <taxon>Crustacea</taxon>
        <taxon>Multicrustacea</taxon>
        <taxon>Malacostraca</taxon>
        <taxon>Eumalacostraca</taxon>
        <taxon>Eucarida</taxon>
        <taxon>Decapoda</taxon>
        <taxon>Pleocyemata</taxon>
        <taxon>Brachyura</taxon>
        <taxon>Eubrachyura</taxon>
        <taxon>Portunoidea</taxon>
        <taxon>Portunidae</taxon>
        <taxon>Portuninae</taxon>
        <taxon>Portunus</taxon>
    </lineage>
</organism>
<gene>
    <name evidence="1" type="ORF">E2C01_036966</name>
</gene>
<dbReference type="Proteomes" id="UP000324222">
    <property type="component" value="Unassembled WGS sequence"/>
</dbReference>
<sequence length="66" mass="7852">MTTTRLSRRLTYHLVSGAPKKHLKEQHRINITREMLEVNTEILTTCPDARRLPILEALYIIEENWH</sequence>